<dbReference type="RefSeq" id="WP_207181328.1">
    <property type="nucleotide sequence ID" value="NZ_AP024145.1"/>
</dbReference>
<feature type="region of interest" description="Disordered" evidence="1">
    <location>
        <begin position="1"/>
        <end position="50"/>
    </location>
</feature>
<evidence type="ECO:0000313" key="5">
    <source>
        <dbReference type="Proteomes" id="UP000663508"/>
    </source>
</evidence>
<feature type="domain" description="DUF6460" evidence="3">
    <location>
        <begin position="96"/>
        <end position="130"/>
    </location>
</feature>
<gene>
    <name evidence="4" type="ORF">mvi_05540</name>
</gene>
<feature type="transmembrane region" description="Helical" evidence="2">
    <location>
        <begin position="60"/>
        <end position="90"/>
    </location>
</feature>
<dbReference type="AlphaFoldDB" id="A0A8H8WPQ2"/>
<keyword evidence="2" id="KW-0472">Membrane</keyword>
<evidence type="ECO:0000313" key="4">
    <source>
        <dbReference type="EMBL" id="BCM82093.1"/>
    </source>
</evidence>
<evidence type="ECO:0000259" key="3">
    <source>
        <dbReference type="Pfam" id="PF20061"/>
    </source>
</evidence>
<dbReference type="EMBL" id="AP024145">
    <property type="protein sequence ID" value="BCM82093.1"/>
    <property type="molecule type" value="Genomic_DNA"/>
</dbReference>
<accession>A0A8H8WPQ2</accession>
<dbReference type="KEGG" id="mind:mvi_05540"/>
<organism evidence="4 5">
    <name type="scientific">Methylobacterium indicum</name>
    <dbReference type="NCBI Taxonomy" id="1775910"/>
    <lineage>
        <taxon>Bacteria</taxon>
        <taxon>Pseudomonadati</taxon>
        <taxon>Pseudomonadota</taxon>
        <taxon>Alphaproteobacteria</taxon>
        <taxon>Hyphomicrobiales</taxon>
        <taxon>Methylobacteriaceae</taxon>
        <taxon>Methylobacterium</taxon>
    </lineage>
</organism>
<sequence length="132" mass="14119">MSEQRFQRPFGGQGPRGQDSFGQNSFGQDPYGQGPGGYDPGRDGRSSGLHRFLGGSPGAVLLRLVFLSVLVGAGMAMLGVTPGILFAQAYDTVRSLLELSFDTFHDAGRWFVAGAAVVVPLWLLSRVFARGR</sequence>
<proteinExistence type="predicted"/>
<dbReference type="Pfam" id="PF20061">
    <property type="entry name" value="DUF6460"/>
    <property type="match status" value="1"/>
</dbReference>
<keyword evidence="2" id="KW-0812">Transmembrane</keyword>
<dbReference type="InterPro" id="IPR045594">
    <property type="entry name" value="DUF6460"/>
</dbReference>
<protein>
    <recommendedName>
        <fullName evidence="3">DUF6460 domain-containing protein</fullName>
    </recommendedName>
</protein>
<evidence type="ECO:0000256" key="1">
    <source>
        <dbReference type="SAM" id="MobiDB-lite"/>
    </source>
</evidence>
<name>A0A8H8WPQ2_9HYPH</name>
<feature type="transmembrane region" description="Helical" evidence="2">
    <location>
        <begin position="110"/>
        <end position="129"/>
    </location>
</feature>
<keyword evidence="2" id="KW-1133">Transmembrane helix</keyword>
<reference evidence="4" key="1">
    <citation type="submission" date="2020-11" db="EMBL/GenBank/DDBJ databases">
        <title>Complete genome sequence of a novel pathogenic Methylobacterium strain isolated from rice in Vietnam.</title>
        <authorList>
            <person name="Lai K."/>
            <person name="Okazaki S."/>
            <person name="Higashi K."/>
            <person name="Mori H."/>
            <person name="Toyoda A."/>
            <person name="Kurokawa K."/>
        </authorList>
    </citation>
    <scope>NUCLEOTIDE SEQUENCE</scope>
    <source>
        <strain evidence="4">VL1</strain>
    </source>
</reference>
<dbReference type="Proteomes" id="UP000663508">
    <property type="component" value="Chromosome"/>
</dbReference>
<evidence type="ECO:0000256" key="2">
    <source>
        <dbReference type="SAM" id="Phobius"/>
    </source>
</evidence>